<evidence type="ECO:0000313" key="3">
    <source>
        <dbReference type="EMBL" id="RAK65223.1"/>
    </source>
</evidence>
<dbReference type="EMBL" id="QHKM01000005">
    <property type="protein sequence ID" value="RAK65223.1"/>
    <property type="molecule type" value="Genomic_DNA"/>
</dbReference>
<accession>A0A328BDN1</accession>
<comment type="caution">
    <text evidence="3">The sequence shown here is derived from an EMBL/GenBank/DDBJ whole genome shotgun (WGS) entry which is preliminary data.</text>
</comment>
<evidence type="ECO:0000259" key="2">
    <source>
        <dbReference type="Pfam" id="PF14258"/>
    </source>
</evidence>
<keyword evidence="1" id="KW-1133">Transmembrane helix</keyword>
<evidence type="ECO:0000256" key="1">
    <source>
        <dbReference type="SAM" id="Phobius"/>
    </source>
</evidence>
<keyword evidence="1" id="KW-0472">Membrane</keyword>
<dbReference type="OrthoDB" id="1111222at2"/>
<keyword evidence="1" id="KW-0812">Transmembrane</keyword>
<dbReference type="InterPro" id="IPR025646">
    <property type="entry name" value="DUF4350"/>
</dbReference>
<dbReference type="Proteomes" id="UP000248553">
    <property type="component" value="Unassembled WGS sequence"/>
</dbReference>
<keyword evidence="4" id="KW-1185">Reference proteome</keyword>
<dbReference type="RefSeq" id="WP_111479308.1">
    <property type="nucleotide sequence ID" value="NZ_QHKM01000005.1"/>
</dbReference>
<feature type="domain" description="DUF4350" evidence="2">
    <location>
        <begin position="41"/>
        <end position="239"/>
    </location>
</feature>
<organism evidence="3 4">
    <name type="scientific">Hymenobacter edaphi</name>
    <dbReference type="NCBI Taxonomy" id="2211146"/>
    <lineage>
        <taxon>Bacteria</taxon>
        <taxon>Pseudomonadati</taxon>
        <taxon>Bacteroidota</taxon>
        <taxon>Cytophagia</taxon>
        <taxon>Cytophagales</taxon>
        <taxon>Hymenobacteraceae</taxon>
        <taxon>Hymenobacter</taxon>
    </lineage>
</organism>
<feature type="transmembrane region" description="Helical" evidence="1">
    <location>
        <begin position="274"/>
        <end position="294"/>
    </location>
</feature>
<dbReference type="AlphaFoldDB" id="A0A328BDN1"/>
<protein>
    <recommendedName>
        <fullName evidence="2">DUF4350 domain-containing protein</fullName>
    </recommendedName>
</protein>
<dbReference type="Pfam" id="PF14258">
    <property type="entry name" value="DUF4350"/>
    <property type="match status" value="1"/>
</dbReference>
<name>A0A328BDN1_9BACT</name>
<evidence type="ECO:0000313" key="4">
    <source>
        <dbReference type="Proteomes" id="UP000248553"/>
    </source>
</evidence>
<sequence length="411" mass="45800">MLRSLRWPLTVLGALTVVWVLVLLAAPKQLDWTPTYRNDHKNPLDTYALYRLLPTLTGGAVRATRLSPYEVLQDSATVPATYFFLQSSFRPGPADARALHRYMQRGGTIWLAADQIGLGASADSLWRLPLLDDDFALNGLRDTVRCSLTAPVLRGRVAGVPQRVAGSSFQRDSLGRLVFEGKDSVQRRAAAVVLAADQRRRPVLVRLPVGRGQLLLCTAPALLSNYGLLHGRNVRFAEGALSYLPKGQVLWDEFYKQGRGGDESLLRVVLRSPALAWAWYGLLIGGVLFALLGARRRQRPVPTLRPLPNTSLQFARTVAGLYRQGRNHQPLAALRIRLFFDYLRTRFQEPVPAGIDGSYPHRLSLRTGVPEAEVTTLLARLHGYLDAEQVAEAELHRLHQLLTDFRQRAEG</sequence>
<reference evidence="4" key="1">
    <citation type="submission" date="2018-05" db="EMBL/GenBank/DDBJ databases">
        <authorList>
            <person name="Nie L."/>
        </authorList>
    </citation>
    <scope>NUCLEOTIDE SEQUENCE [LARGE SCALE GENOMIC DNA]</scope>
    <source>
        <strain evidence="4">NL</strain>
    </source>
</reference>
<gene>
    <name evidence="3" type="ORF">DLM85_16950</name>
</gene>
<proteinExistence type="predicted"/>